<sequence length="375" mass="42782">MQFQVGQYYTINYINYSGAEKMDVKVLDTKNPTLVENITDGTKHFIKNLPSNHTLYRAVTTTFKDGDKETIVHTPSSFETPYYINSITPMLSKCYTVTFMVNTTNVTFPNMTNYFVPKPTGGVTSGRHCIAIGICTTNSNGVSYVPPPVTYDNPQLVTRVANPFKPSELTDIMPLLSTDHQEVVKNAETAYPKSFTFTVEQRPEEEYTVITKTPTGFVHIFFKTTFLIPSIKTINDFFLSAKDVSHDTIPNDAQGWVERGHVEAFDMKQVNDTIAASNAISDKIIDLRNQIRQLEKEEEQVWQNNKIAQQYKEIYNYCTSTYSNIHVGSYPMIVLQSVLNSLEQQLGTRMFNDLDRLNENISRCKQLIADRLRYM</sequence>
<proteinExistence type="predicted"/>
<accession>A0A6C0JSY4</accession>
<organism evidence="1">
    <name type="scientific">viral metagenome</name>
    <dbReference type="NCBI Taxonomy" id="1070528"/>
    <lineage>
        <taxon>unclassified sequences</taxon>
        <taxon>metagenomes</taxon>
        <taxon>organismal metagenomes</taxon>
    </lineage>
</organism>
<name>A0A6C0JSY4_9ZZZZ</name>
<dbReference type="AlphaFoldDB" id="A0A6C0JSY4"/>
<dbReference type="EMBL" id="MN740697">
    <property type="protein sequence ID" value="QHU08483.1"/>
    <property type="molecule type" value="Genomic_DNA"/>
</dbReference>
<reference evidence="1" key="1">
    <citation type="journal article" date="2020" name="Nature">
        <title>Giant virus diversity and host interactions through global metagenomics.</title>
        <authorList>
            <person name="Schulz F."/>
            <person name="Roux S."/>
            <person name="Paez-Espino D."/>
            <person name="Jungbluth S."/>
            <person name="Walsh D.A."/>
            <person name="Denef V.J."/>
            <person name="McMahon K.D."/>
            <person name="Konstantinidis K.T."/>
            <person name="Eloe-Fadrosh E.A."/>
            <person name="Kyrpides N.C."/>
            <person name="Woyke T."/>
        </authorList>
    </citation>
    <scope>NUCLEOTIDE SEQUENCE</scope>
    <source>
        <strain evidence="1">GVMAG-S-1062768-28</strain>
    </source>
</reference>
<evidence type="ECO:0000313" key="1">
    <source>
        <dbReference type="EMBL" id="QHU08483.1"/>
    </source>
</evidence>
<protein>
    <submittedName>
        <fullName evidence="1">Uncharacterized protein</fullName>
    </submittedName>
</protein>